<accession>A0ABM4WX79</accession>
<dbReference type="InterPro" id="IPR036388">
    <property type="entry name" value="WH-like_DNA-bd_sf"/>
</dbReference>
<reference evidence="13 14" key="1">
    <citation type="submission" date="2025-05" db="UniProtKB">
        <authorList>
            <consortium name="RefSeq"/>
        </authorList>
    </citation>
    <scope>IDENTIFICATION</scope>
    <source>
        <tissue evidence="13 14">Leaves</tissue>
    </source>
</reference>
<dbReference type="InterPro" id="IPR002182">
    <property type="entry name" value="NB-ARC"/>
</dbReference>
<keyword evidence="6" id="KW-0067">ATP-binding</keyword>
<dbReference type="PANTHER" id="PTHR36766">
    <property type="entry name" value="PLANT BROAD-SPECTRUM MILDEW RESISTANCE PROTEIN RPW8"/>
    <property type="match status" value="1"/>
</dbReference>
<evidence type="ECO:0000313" key="14">
    <source>
        <dbReference type="RefSeq" id="XP_071936398.1"/>
    </source>
</evidence>
<dbReference type="Pfam" id="PF18052">
    <property type="entry name" value="Rx_N"/>
    <property type="match status" value="1"/>
</dbReference>
<dbReference type="GeneID" id="113732348"/>
<dbReference type="Pfam" id="PF23559">
    <property type="entry name" value="WHD_DRP"/>
    <property type="match status" value="1"/>
</dbReference>
<evidence type="ECO:0000256" key="4">
    <source>
        <dbReference type="ARBA" id="ARBA00022741"/>
    </source>
</evidence>
<feature type="domain" description="R13L1/DRL21-like LRR repeat region" evidence="11">
    <location>
        <begin position="697"/>
        <end position="824"/>
    </location>
</feature>
<dbReference type="Pfam" id="PF00931">
    <property type="entry name" value="NB-ARC"/>
    <property type="match status" value="1"/>
</dbReference>
<dbReference type="PRINTS" id="PR00364">
    <property type="entry name" value="DISEASERSIST"/>
</dbReference>
<protein>
    <submittedName>
        <fullName evidence="13 14">Disease resistance RPP13-like protein 1 isoform X1</fullName>
    </submittedName>
</protein>
<keyword evidence="4" id="KW-0547">Nucleotide-binding</keyword>
<keyword evidence="2" id="KW-0433">Leucine-rich repeat</keyword>
<evidence type="ECO:0000256" key="3">
    <source>
        <dbReference type="ARBA" id="ARBA00022737"/>
    </source>
</evidence>
<feature type="domain" description="Disease resistance N-terminal" evidence="8">
    <location>
        <begin position="12"/>
        <end position="100"/>
    </location>
</feature>
<evidence type="ECO:0000259" key="10">
    <source>
        <dbReference type="Pfam" id="PF23559"/>
    </source>
</evidence>
<proteinExistence type="inferred from homology"/>
<evidence type="ECO:0000259" key="8">
    <source>
        <dbReference type="Pfam" id="PF18052"/>
    </source>
</evidence>
<dbReference type="PANTHER" id="PTHR36766:SF51">
    <property type="entry name" value="DISEASE RESISTANCE RPP13-LIKE PROTEIN 1"/>
    <property type="match status" value="1"/>
</dbReference>
<dbReference type="SUPFAM" id="SSF52540">
    <property type="entry name" value="P-loop containing nucleoside triphosphate hydrolases"/>
    <property type="match status" value="1"/>
</dbReference>
<dbReference type="InterPro" id="IPR006553">
    <property type="entry name" value="Leu-rich_rpt_Cys-con_subtyp"/>
</dbReference>
<dbReference type="RefSeq" id="XP_071936398.1">
    <property type="nucleotide sequence ID" value="XM_072080297.1"/>
</dbReference>
<gene>
    <name evidence="13 14" type="primary">LOC113732348</name>
</gene>
<dbReference type="Proteomes" id="UP001652660">
    <property type="component" value="Chromosome 2e"/>
</dbReference>
<evidence type="ECO:0000256" key="2">
    <source>
        <dbReference type="ARBA" id="ARBA00022614"/>
    </source>
</evidence>
<keyword evidence="12" id="KW-1185">Reference proteome</keyword>
<dbReference type="InterPro" id="IPR027417">
    <property type="entry name" value="P-loop_NTPase"/>
</dbReference>
<dbReference type="Pfam" id="PF23247">
    <property type="entry name" value="LRR_RPS2"/>
    <property type="match status" value="1"/>
</dbReference>
<dbReference type="SMART" id="SM00367">
    <property type="entry name" value="LRR_CC"/>
    <property type="match status" value="6"/>
</dbReference>
<dbReference type="InterPro" id="IPR057135">
    <property type="entry name" value="At4g27190-like_LRR"/>
</dbReference>
<feature type="domain" description="Disease resistance protein winged helix" evidence="10">
    <location>
        <begin position="436"/>
        <end position="504"/>
    </location>
</feature>
<dbReference type="InterPro" id="IPR041118">
    <property type="entry name" value="Rx_N"/>
</dbReference>
<dbReference type="Gene3D" id="1.20.5.4130">
    <property type="match status" value="1"/>
</dbReference>
<dbReference type="Gene3D" id="3.80.10.10">
    <property type="entry name" value="Ribonuclease Inhibitor"/>
    <property type="match status" value="3"/>
</dbReference>
<comment type="similarity">
    <text evidence="1">Belongs to the disease resistance NB-LRR family.</text>
</comment>
<keyword evidence="5" id="KW-0611">Plant defense</keyword>
<dbReference type="InterPro" id="IPR032675">
    <property type="entry name" value="LRR_dom_sf"/>
</dbReference>
<dbReference type="Gene3D" id="1.10.10.10">
    <property type="entry name" value="Winged helix-like DNA-binding domain superfamily/Winged helix DNA-binding domain"/>
    <property type="match status" value="1"/>
</dbReference>
<keyword evidence="3" id="KW-0677">Repeat</keyword>
<evidence type="ECO:0000256" key="6">
    <source>
        <dbReference type="ARBA" id="ARBA00022840"/>
    </source>
</evidence>
<dbReference type="Gene3D" id="3.40.50.300">
    <property type="entry name" value="P-loop containing nucleotide triphosphate hydrolases"/>
    <property type="match status" value="1"/>
</dbReference>
<dbReference type="Pfam" id="PF25019">
    <property type="entry name" value="LRR_R13L1-DRL21"/>
    <property type="match status" value="1"/>
</dbReference>
<dbReference type="RefSeq" id="XP_071936396.1">
    <property type="nucleotide sequence ID" value="XM_072080295.1"/>
</dbReference>
<evidence type="ECO:0000259" key="11">
    <source>
        <dbReference type="Pfam" id="PF25019"/>
    </source>
</evidence>
<name>A0ABM4WX79_COFAR</name>
<evidence type="ECO:0000259" key="7">
    <source>
        <dbReference type="Pfam" id="PF00931"/>
    </source>
</evidence>
<organism evidence="12 13">
    <name type="scientific">Coffea arabica</name>
    <name type="common">Arabian coffee</name>
    <dbReference type="NCBI Taxonomy" id="13443"/>
    <lineage>
        <taxon>Eukaryota</taxon>
        <taxon>Viridiplantae</taxon>
        <taxon>Streptophyta</taxon>
        <taxon>Embryophyta</taxon>
        <taxon>Tracheophyta</taxon>
        <taxon>Spermatophyta</taxon>
        <taxon>Magnoliopsida</taxon>
        <taxon>eudicotyledons</taxon>
        <taxon>Gunneridae</taxon>
        <taxon>Pentapetalae</taxon>
        <taxon>asterids</taxon>
        <taxon>lamiids</taxon>
        <taxon>Gentianales</taxon>
        <taxon>Rubiaceae</taxon>
        <taxon>Ixoroideae</taxon>
        <taxon>Gardenieae complex</taxon>
        <taxon>Bertiereae - Coffeeae clade</taxon>
        <taxon>Coffeeae</taxon>
        <taxon>Coffea</taxon>
    </lineage>
</organism>
<feature type="domain" description="Disease resistance protein At4g27190-like leucine-rich repeats" evidence="9">
    <location>
        <begin position="868"/>
        <end position="1004"/>
    </location>
</feature>
<evidence type="ECO:0000256" key="1">
    <source>
        <dbReference type="ARBA" id="ARBA00008894"/>
    </source>
</evidence>
<evidence type="ECO:0000259" key="9">
    <source>
        <dbReference type="Pfam" id="PF23247"/>
    </source>
</evidence>
<dbReference type="InterPro" id="IPR042197">
    <property type="entry name" value="Apaf_helical"/>
</dbReference>
<dbReference type="SUPFAM" id="SSF52058">
    <property type="entry name" value="L domain-like"/>
    <property type="match status" value="2"/>
</dbReference>
<evidence type="ECO:0000256" key="5">
    <source>
        <dbReference type="ARBA" id="ARBA00022821"/>
    </source>
</evidence>
<sequence>MALIEVFLGAIIKVIFDKLASVDLKKFARSEGLDTQLKRWSQVLSLIQAVLDDAEDKQNMRIAVKQWLDDLQDLAYDMDDVIDEFSTEACRRKLMEAQGSTSKVRKVKIPSCCTNFSVKDYKFNGKMAPKVDEITRRLESTKEQIKILHLVETVAKRPNKTRDRLPSTSLVESHVYGRENDKEELLKLLLSNESSDDQVAVIPIVGMGGVGKTTLAQMVYNDDRVNEFFDSKAWACVSDDFDIFGVTKTILRAITAGGCDYEDLNMVQVKLSEALTRKRFLIVLDDVWNEKYEDWDILRRPFLVGSSGSKIIVTTRHHRVASVMSSTAGYSLKELTDDESLWLLARHALGRTNFDRHPNLEGTGRSIVRKCKNLPLAVKTLGGLLRARSTPDEWTDILNSEMWEIKEDQSDILPALRLSYYHLPAHLKPCFAYCSIFPKDYEFDKYELVLLWMAEGFLEESKASDLMEDIGDNYFKELLMRSFFQQSSSNSSRFVMHDLINDLARYVAGDFCSRLTDDLEENIKFTILDKVRYASFTSSMYGASQKFKTLQKAKHLRSFLPVSGKYDGDFYIAKKVITELLLELRYSRVLSFSGYVIFDLPNSIGELIHLRYLNLSGTSLKVLPESMSNLCNLQTLRLRNCWGLINLPVGIRKLINLRHLENSNTRQLHEMPSGIDQLTSLQTLSKVVVSKNGGFRLNDLGNLSLLAGSLAILELQNVRNVQEARDANLKNKRDLDKIVLAWNSEYDDSLSKVLQQDLLEALRPHTNLTSLEIEFYKGDKFSSWVGDSSFTKLVKVSLRGCTHCKCLPSLGQLPALKDLSIQTMLEVKAVGTEVCGKDCFPSLESLTFDDMPEWEEWTCLSSAGETECHFPLLRKLCISGCPKLKSIPVLHLPSLSELNLKKCSVGIAKCFHNLTSLNQLQFGQIIGLASLEDVFKQFPSGLEGIALHECHQLKNLWGSSNTVNLVQLKSLDVSECSQLSSLEELGSSNTINLVQLKRLFVSECSQLSSLEELGVLPTLEYLDIKGCSALQSLPTFSGLNTLRIGRCSALSCLPMDKLLLPQLRHLGIRHCQQLNLTPEIVIEGTDCPSIESLEITECPCLNLRTMLGSVYSFASLRSLDIRDCDYDLDQLPTPSLERLSLCRCKNVSYLPSGLGRLRSLLLYSCSSPLLFPQGDFPPTLKFLDIEAGENLQLKPLSEWGLNRLTFLERFYIRGGYPELESFSGSGDDGLALLPPTLRSVTIRDLPNLKSLSAFLRGLTALQDLHICNCPKLGSLPRESLSNPLRALEIYECPLLEKRCLMYRGDYWPMIEDIPFVRIRSDGTRWGSMFFSCDSD</sequence>
<dbReference type="Gene3D" id="1.10.8.430">
    <property type="entry name" value="Helical domain of apoptotic protease-activating factors"/>
    <property type="match status" value="1"/>
</dbReference>
<dbReference type="InterPro" id="IPR056789">
    <property type="entry name" value="LRR_R13L1-DRL21"/>
</dbReference>
<evidence type="ECO:0000313" key="12">
    <source>
        <dbReference type="Proteomes" id="UP001652660"/>
    </source>
</evidence>
<feature type="domain" description="NB-ARC" evidence="7">
    <location>
        <begin position="179"/>
        <end position="348"/>
    </location>
</feature>
<dbReference type="InterPro" id="IPR058922">
    <property type="entry name" value="WHD_DRP"/>
</dbReference>
<evidence type="ECO:0000313" key="13">
    <source>
        <dbReference type="RefSeq" id="XP_071936396.1"/>
    </source>
</evidence>